<evidence type="ECO:0000313" key="6">
    <source>
        <dbReference type="Proteomes" id="UP000594688"/>
    </source>
</evidence>
<dbReference type="GO" id="GO:0005829">
    <property type="term" value="C:cytosol"/>
    <property type="evidence" value="ECO:0007669"/>
    <property type="project" value="TreeGrafter"/>
</dbReference>
<dbReference type="AlphaFoldDB" id="A0A7T0BX60"/>
<proteinExistence type="inferred from homology"/>
<dbReference type="InterPro" id="IPR010992">
    <property type="entry name" value="IHF-like_DNA-bd_dom_sf"/>
</dbReference>
<dbReference type="PANTHER" id="PTHR33175:SF3">
    <property type="entry name" value="DNA-BINDING PROTEIN HU-BETA"/>
    <property type="match status" value="1"/>
</dbReference>
<keyword evidence="3 5" id="KW-0238">DNA-binding</keyword>
<dbReference type="Proteomes" id="UP000594688">
    <property type="component" value="Chromosome"/>
</dbReference>
<protein>
    <submittedName>
        <fullName evidence="5">HU family DNA-binding protein</fullName>
    </submittedName>
</protein>
<evidence type="ECO:0000313" key="5">
    <source>
        <dbReference type="EMBL" id="QPJ62496.1"/>
    </source>
</evidence>
<dbReference type="Gene3D" id="4.10.520.10">
    <property type="entry name" value="IHF-like DNA-binding proteins"/>
    <property type="match status" value="1"/>
</dbReference>
<dbReference type="EMBL" id="CP048685">
    <property type="protein sequence ID" value="QPJ62496.1"/>
    <property type="molecule type" value="Genomic_DNA"/>
</dbReference>
<keyword evidence="2" id="KW-0226">DNA condensation</keyword>
<dbReference type="GO" id="GO:0003677">
    <property type="term" value="F:DNA binding"/>
    <property type="evidence" value="ECO:0007669"/>
    <property type="project" value="UniProtKB-KW"/>
</dbReference>
<dbReference type="KEGG" id="nli:G3M70_11700"/>
<dbReference type="InterPro" id="IPR000119">
    <property type="entry name" value="Hist_DNA-bd"/>
</dbReference>
<gene>
    <name evidence="5" type="ORF">G3M70_11700</name>
</gene>
<dbReference type="PANTHER" id="PTHR33175">
    <property type="entry name" value="DNA-BINDING PROTEIN HU"/>
    <property type="match status" value="1"/>
</dbReference>
<evidence type="ECO:0000256" key="1">
    <source>
        <dbReference type="ARBA" id="ARBA00010529"/>
    </source>
</evidence>
<dbReference type="GO" id="GO:0030261">
    <property type="term" value="P:chromosome condensation"/>
    <property type="evidence" value="ECO:0007669"/>
    <property type="project" value="UniProtKB-KW"/>
</dbReference>
<evidence type="ECO:0000256" key="2">
    <source>
        <dbReference type="ARBA" id="ARBA00023067"/>
    </source>
</evidence>
<dbReference type="CDD" id="cd13831">
    <property type="entry name" value="HU"/>
    <property type="match status" value="1"/>
</dbReference>
<dbReference type="Pfam" id="PF00216">
    <property type="entry name" value="Bac_DNA_binding"/>
    <property type="match status" value="1"/>
</dbReference>
<evidence type="ECO:0000256" key="3">
    <source>
        <dbReference type="ARBA" id="ARBA00023125"/>
    </source>
</evidence>
<evidence type="ECO:0000256" key="4">
    <source>
        <dbReference type="RuleBase" id="RU003939"/>
    </source>
</evidence>
<reference evidence="5 6" key="1">
    <citation type="submission" date="2020-02" db="EMBL/GenBank/DDBJ databases">
        <title>Genomic and physiological characterization of two novel Nitrospinaceae genera.</title>
        <authorList>
            <person name="Mueller A.J."/>
            <person name="Jung M.-Y."/>
            <person name="Strachan C.R."/>
            <person name="Herbold C.W."/>
            <person name="Kirkegaard R.H."/>
            <person name="Daims H."/>
        </authorList>
    </citation>
    <scope>NUCLEOTIDE SEQUENCE [LARGE SCALE GENOMIC DNA]</scope>
    <source>
        <strain evidence="5">EB</strain>
    </source>
</reference>
<name>A0A7T0BX60_9BACT</name>
<accession>A0A7T0BX60</accession>
<organism evidence="5 6">
    <name type="scientific">Candidatus Nitronauta litoralis</name>
    <dbReference type="NCBI Taxonomy" id="2705533"/>
    <lineage>
        <taxon>Bacteria</taxon>
        <taxon>Pseudomonadati</taxon>
        <taxon>Nitrospinota/Tectimicrobiota group</taxon>
        <taxon>Nitrospinota</taxon>
        <taxon>Nitrospinia</taxon>
        <taxon>Nitrospinales</taxon>
        <taxon>Nitrospinaceae</taxon>
        <taxon>Candidatus Nitronauta</taxon>
    </lineage>
</organism>
<dbReference type="PRINTS" id="PR01727">
    <property type="entry name" value="DNABINDINGHU"/>
</dbReference>
<dbReference type="GO" id="GO:0030527">
    <property type="term" value="F:structural constituent of chromatin"/>
    <property type="evidence" value="ECO:0007669"/>
    <property type="project" value="InterPro"/>
</dbReference>
<sequence>MTKSELIFAVTKKCKGDQISKRLVRDCIDATFSIIGKSIKKEKRFVYPCFGTFSVRSRKARMGKNPQTGDPIKIKASRTVGFKPAPTLKGTL</sequence>
<comment type="similarity">
    <text evidence="1 4">Belongs to the bacterial histone-like protein family.</text>
</comment>
<dbReference type="SMART" id="SM00411">
    <property type="entry name" value="BHL"/>
    <property type="match status" value="1"/>
</dbReference>
<dbReference type="SUPFAM" id="SSF47729">
    <property type="entry name" value="IHF-like DNA-binding proteins"/>
    <property type="match status" value="1"/>
</dbReference>